<dbReference type="HOGENOM" id="CLU_3250312_0_0_3"/>
<dbReference type="Proteomes" id="UP000008206">
    <property type="component" value="Chromosome"/>
</dbReference>
<evidence type="ECO:0000313" key="1">
    <source>
        <dbReference type="EMBL" id="ADN12134.1"/>
    </source>
</evidence>
<keyword evidence="2" id="KW-1185">Reference proteome</keyword>
<protein>
    <submittedName>
        <fullName evidence="1">Uncharacterized protein</fullName>
    </submittedName>
</protein>
<dbReference type="RefSeq" id="WP_013320244.1">
    <property type="nucleotide sequence ID" value="NC_014501.1"/>
</dbReference>
<gene>
    <name evidence="1" type="ordered locus">Cyan7822_0082</name>
</gene>
<dbReference type="KEGG" id="cyj:Cyan7822_0082"/>
<proteinExistence type="predicted"/>
<dbReference type="STRING" id="497965.Cyan7822_0082"/>
<evidence type="ECO:0000313" key="2">
    <source>
        <dbReference type="Proteomes" id="UP000008206"/>
    </source>
</evidence>
<reference evidence="2" key="1">
    <citation type="journal article" date="2011" name="MBio">
        <title>Novel metabolic attributes of the genus Cyanothece, comprising a group of unicellular nitrogen-fixing Cyanobacteria.</title>
        <authorList>
            <person name="Bandyopadhyay A."/>
            <person name="Elvitigala T."/>
            <person name="Welsh E."/>
            <person name="Stockel J."/>
            <person name="Liberton M."/>
            <person name="Min H."/>
            <person name="Sherman L.A."/>
            <person name="Pakrasi H.B."/>
        </authorList>
    </citation>
    <scope>NUCLEOTIDE SEQUENCE [LARGE SCALE GENOMIC DNA]</scope>
    <source>
        <strain evidence="2">PCC 7822</strain>
    </source>
</reference>
<name>E0UHJ3_GLOV7</name>
<accession>E0UHJ3</accession>
<dbReference type="AlphaFoldDB" id="E0UHJ3"/>
<sequence>MNNHFIMPDPSVDERLINNLRRAHLDIKDVGLQLEEVIAKFD</sequence>
<organism evidence="1 2">
    <name type="scientific">Gloeothece verrucosa (strain PCC 7822)</name>
    <name type="common">Cyanothece sp. (strain PCC 7822)</name>
    <dbReference type="NCBI Taxonomy" id="497965"/>
    <lineage>
        <taxon>Bacteria</taxon>
        <taxon>Bacillati</taxon>
        <taxon>Cyanobacteriota</taxon>
        <taxon>Cyanophyceae</taxon>
        <taxon>Oscillatoriophycideae</taxon>
        <taxon>Chroococcales</taxon>
        <taxon>Aphanothecaceae</taxon>
        <taxon>Gloeothece</taxon>
        <taxon>Gloeothece verrucosa</taxon>
    </lineage>
</organism>
<dbReference type="EMBL" id="CP002198">
    <property type="protein sequence ID" value="ADN12134.1"/>
    <property type="molecule type" value="Genomic_DNA"/>
</dbReference>